<proteinExistence type="inferred from homology"/>
<feature type="binding site" evidence="6">
    <location>
        <position position="105"/>
    </location>
    <ligand>
        <name>FAD</name>
        <dbReference type="ChEBI" id="CHEBI:57692"/>
        <note>ligand shared between neighboring subunits</note>
    </ligand>
</feature>
<dbReference type="GO" id="GO:0004799">
    <property type="term" value="F:thymidylate synthase activity"/>
    <property type="evidence" value="ECO:0007669"/>
    <property type="project" value="TreeGrafter"/>
</dbReference>
<dbReference type="GO" id="GO:0006235">
    <property type="term" value="P:dTTP biosynthetic process"/>
    <property type="evidence" value="ECO:0007669"/>
    <property type="project" value="UniProtKB-UniRule"/>
</dbReference>
<dbReference type="PANTHER" id="PTHR34934">
    <property type="entry name" value="FLAVIN-DEPENDENT THYMIDYLATE SYNTHASE"/>
    <property type="match status" value="1"/>
</dbReference>
<comment type="subunit">
    <text evidence="6">Homotetramer.</text>
</comment>
<dbReference type="CDD" id="cd20175">
    <property type="entry name" value="ThyX"/>
    <property type="match status" value="1"/>
</dbReference>
<gene>
    <name evidence="6" type="primary">thyX</name>
    <name evidence="7" type="ORF">DI525_09890</name>
</gene>
<keyword evidence="4 6" id="KW-0274">FAD</keyword>
<evidence type="ECO:0000256" key="2">
    <source>
        <dbReference type="ARBA" id="ARBA00022630"/>
    </source>
</evidence>
<feature type="binding site" evidence="6">
    <location>
        <begin position="194"/>
        <end position="196"/>
    </location>
    <ligand>
        <name>FAD</name>
        <dbReference type="ChEBI" id="CHEBI:57692"/>
        <note>ligand shared between neighboring subunits</note>
    </ligand>
</feature>
<dbReference type="EMBL" id="QFRA01000038">
    <property type="protein sequence ID" value="PZR03473.1"/>
    <property type="molecule type" value="Genomic_DNA"/>
</dbReference>
<comment type="pathway">
    <text evidence="6">Pyrimidine metabolism; dTTP biosynthesis.</text>
</comment>
<evidence type="ECO:0000256" key="1">
    <source>
        <dbReference type="ARBA" id="ARBA00022603"/>
    </source>
</evidence>
<evidence type="ECO:0000313" key="7">
    <source>
        <dbReference type="EMBL" id="PZR03473.1"/>
    </source>
</evidence>
<evidence type="ECO:0000256" key="5">
    <source>
        <dbReference type="ARBA" id="ARBA00022857"/>
    </source>
</evidence>
<name>A0A2W5SRM7_9CORY</name>
<dbReference type="EC" id="2.1.1.148" evidence="6"/>
<accession>A0A2W5SRM7</accession>
<feature type="active site" description="Involved in ionization of N3 of dUMP, leading to its activation" evidence="6">
    <location>
        <position position="205"/>
    </location>
</feature>
<dbReference type="Gene3D" id="6.10.140.450">
    <property type="match status" value="1"/>
</dbReference>
<dbReference type="Gene3D" id="3.30.70.3180">
    <property type="match status" value="2"/>
</dbReference>
<feature type="binding site" evidence="6">
    <location>
        <begin position="94"/>
        <end position="97"/>
    </location>
    <ligand>
        <name>dUMP</name>
        <dbReference type="ChEBI" id="CHEBI:246422"/>
        <note>ligand shared between dimeric partners</note>
    </ligand>
</feature>
<comment type="similarity">
    <text evidence="6">Belongs to the thymidylate synthase ThyX family.</text>
</comment>
<comment type="catalytic activity">
    <reaction evidence="6">
        <text>dUMP + (6R)-5,10-methylene-5,6,7,8-tetrahydrofolate + NADPH + H(+) = dTMP + (6S)-5,6,7,8-tetrahydrofolate + NADP(+)</text>
        <dbReference type="Rhea" id="RHEA:29043"/>
        <dbReference type="ChEBI" id="CHEBI:15378"/>
        <dbReference type="ChEBI" id="CHEBI:15636"/>
        <dbReference type="ChEBI" id="CHEBI:57453"/>
        <dbReference type="ChEBI" id="CHEBI:57783"/>
        <dbReference type="ChEBI" id="CHEBI:58349"/>
        <dbReference type="ChEBI" id="CHEBI:63528"/>
        <dbReference type="ChEBI" id="CHEBI:246422"/>
        <dbReference type="EC" id="2.1.1.148"/>
    </reaction>
</comment>
<sequence length="256" mass="28212">MATPKPCEVSLIAHTSFTLPSGMDLGFIKDSSDADSLVEFAGRACYETWDRPNPHTASNEAYIRHIMEVGHTALLEHPTATFYIRGLSRGCAHEFMRHRHLSFSQLSQRFTPDDDINVVVPAEIAKDKQLTVLFLEACDVARDTFSELLSSLEKKAPGGASGRMNALLRQKQARQAARAVLPSATETRLVATGNFRTWRHFIGMRATENADQEIRHLAIAILKELQSVAPHAFGDFSVTELGDGTEVATSPFVSES</sequence>
<dbReference type="GO" id="GO:0050797">
    <property type="term" value="F:thymidylate synthase (FAD) activity"/>
    <property type="evidence" value="ECO:0007669"/>
    <property type="project" value="UniProtKB-UniRule"/>
</dbReference>
<dbReference type="HAMAP" id="MF_01408">
    <property type="entry name" value="ThyX"/>
    <property type="match status" value="1"/>
</dbReference>
<dbReference type="GO" id="GO:0032259">
    <property type="term" value="P:methylation"/>
    <property type="evidence" value="ECO:0007669"/>
    <property type="project" value="UniProtKB-KW"/>
</dbReference>
<feature type="binding site" evidence="6">
    <location>
        <position position="200"/>
    </location>
    <ligand>
        <name>FAD</name>
        <dbReference type="ChEBI" id="CHEBI:57692"/>
        <note>ligand shared between neighboring subunits</note>
    </ligand>
</feature>
<dbReference type="GO" id="GO:0070402">
    <property type="term" value="F:NADPH binding"/>
    <property type="evidence" value="ECO:0007669"/>
    <property type="project" value="TreeGrafter"/>
</dbReference>
<keyword evidence="6" id="KW-0808">Transferase</keyword>
<evidence type="ECO:0000256" key="6">
    <source>
        <dbReference type="HAMAP-Rule" id="MF_01408"/>
    </source>
</evidence>
<keyword evidence="1 6" id="KW-0489">Methyltransferase</keyword>
<evidence type="ECO:0000256" key="3">
    <source>
        <dbReference type="ARBA" id="ARBA00022727"/>
    </source>
</evidence>
<dbReference type="UniPathway" id="UPA00575"/>
<dbReference type="AlphaFoldDB" id="A0A2W5SRM7"/>
<feature type="binding site" description="in other chain" evidence="6">
    <location>
        <begin position="105"/>
        <end position="109"/>
    </location>
    <ligand>
        <name>dUMP</name>
        <dbReference type="ChEBI" id="CHEBI:246422"/>
        <note>ligand shared between dimeric partners</note>
    </ligand>
</feature>
<dbReference type="GO" id="GO:0050660">
    <property type="term" value="F:flavin adenine dinucleotide binding"/>
    <property type="evidence" value="ECO:0007669"/>
    <property type="project" value="UniProtKB-UniRule"/>
</dbReference>
<organism evidence="7 8">
    <name type="scientific">Corynebacterium kroppenstedtii</name>
    <dbReference type="NCBI Taxonomy" id="161879"/>
    <lineage>
        <taxon>Bacteria</taxon>
        <taxon>Bacillati</taxon>
        <taxon>Actinomycetota</taxon>
        <taxon>Actinomycetes</taxon>
        <taxon>Mycobacteriales</taxon>
        <taxon>Corynebacteriaceae</taxon>
        <taxon>Corynebacterium</taxon>
    </lineage>
</organism>
<reference evidence="7 8" key="1">
    <citation type="submission" date="2017-08" db="EMBL/GenBank/DDBJ databases">
        <title>Infants hospitalized years apart are colonized by the same room-sourced microbial strains.</title>
        <authorList>
            <person name="Brooks B."/>
            <person name="Olm M.R."/>
            <person name="Firek B.A."/>
            <person name="Baker R."/>
            <person name="Thomas B.C."/>
            <person name="Morowitz M.J."/>
            <person name="Banfield J.F."/>
        </authorList>
    </citation>
    <scope>NUCLEOTIDE SEQUENCE [LARGE SCALE GENOMIC DNA]</scope>
    <source>
        <strain evidence="7">S2_003_000_R1_3</strain>
    </source>
</reference>
<dbReference type="Pfam" id="PF02511">
    <property type="entry name" value="Thy1"/>
    <property type="match status" value="1"/>
</dbReference>
<dbReference type="SUPFAM" id="SSF69796">
    <property type="entry name" value="Thymidylate synthase-complementing protein Thy1"/>
    <property type="match status" value="1"/>
</dbReference>
<comment type="function">
    <text evidence="6">Catalyzes the reductive methylation of 2'-deoxyuridine-5'-monophosphate (dUMP) to 2'-deoxythymidine-5'-monophosphate (dTMP) while utilizing 5,10-methylenetetrahydrofolate (mTHF) as the methyl donor, and NADPH and FADH(2) as the reductant.</text>
</comment>
<dbReference type="RefSeq" id="WP_303735536.1">
    <property type="nucleotide sequence ID" value="NZ_CAKZHK010000009.1"/>
</dbReference>
<dbReference type="InterPro" id="IPR036098">
    <property type="entry name" value="Thymidylate_synthase_ThyX_sf"/>
</dbReference>
<dbReference type="PANTHER" id="PTHR34934:SF1">
    <property type="entry name" value="FLAVIN-DEPENDENT THYMIDYLATE SYNTHASE"/>
    <property type="match status" value="1"/>
</dbReference>
<comment type="caution">
    <text evidence="6">Lacks conserved residue(s) required for the propagation of feature annotation.</text>
</comment>
<feature type="binding site" evidence="6">
    <location>
        <position position="205"/>
    </location>
    <ligand>
        <name>dUMP</name>
        <dbReference type="ChEBI" id="CHEBI:246422"/>
        <note>ligand shared between dimeric partners</note>
    </ligand>
</feature>
<keyword evidence="3 6" id="KW-0545">Nucleotide biosynthesis</keyword>
<dbReference type="GO" id="GO:0006231">
    <property type="term" value="P:dTMP biosynthetic process"/>
    <property type="evidence" value="ECO:0007669"/>
    <property type="project" value="UniProtKB-UniRule"/>
</dbReference>
<evidence type="ECO:0000256" key="4">
    <source>
        <dbReference type="ARBA" id="ARBA00022827"/>
    </source>
</evidence>
<comment type="caution">
    <text evidence="7">The sequence shown here is derived from an EMBL/GenBank/DDBJ whole genome shotgun (WGS) entry which is preliminary data.</text>
</comment>
<dbReference type="Proteomes" id="UP000249432">
    <property type="component" value="Unassembled WGS sequence"/>
</dbReference>
<keyword evidence="5 6" id="KW-0521">NADP</keyword>
<evidence type="ECO:0000313" key="8">
    <source>
        <dbReference type="Proteomes" id="UP000249432"/>
    </source>
</evidence>
<feature type="binding site" description="in other chain" evidence="6">
    <location>
        <position position="178"/>
    </location>
    <ligand>
        <name>dUMP</name>
        <dbReference type="ChEBI" id="CHEBI:246422"/>
        <note>ligand shared between dimeric partners</note>
    </ligand>
</feature>
<dbReference type="NCBIfam" id="TIGR02170">
    <property type="entry name" value="thyX"/>
    <property type="match status" value="1"/>
</dbReference>
<dbReference type="PROSITE" id="PS51331">
    <property type="entry name" value="THYX"/>
    <property type="match status" value="1"/>
</dbReference>
<comment type="cofactor">
    <cofactor evidence="6">
        <name>FAD</name>
        <dbReference type="ChEBI" id="CHEBI:57692"/>
    </cofactor>
    <text evidence="6">Binds 4 FAD per tetramer. Each FAD binding site is formed by three monomers.</text>
</comment>
<feature type="binding site" evidence="6">
    <location>
        <begin position="97"/>
        <end position="99"/>
    </location>
    <ligand>
        <name>FAD</name>
        <dbReference type="ChEBI" id="CHEBI:57692"/>
        <note>ligand shared between neighboring subunits</note>
    </ligand>
</feature>
<protein>
    <recommendedName>
        <fullName evidence="6">Flavin-dependent thymidylate synthase</fullName>
        <shortName evidence="6">FDTS</shortName>
        <ecNumber evidence="6">2.1.1.148</ecNumber>
    </recommendedName>
    <alternativeName>
        <fullName evidence="6">FAD-dependent thymidylate synthase</fullName>
    </alternativeName>
    <alternativeName>
        <fullName evidence="6">Thymidylate synthase ThyX</fullName>
        <shortName evidence="6">TS</shortName>
        <shortName evidence="6">TSase</shortName>
    </alternativeName>
</protein>
<dbReference type="InterPro" id="IPR003669">
    <property type="entry name" value="Thymidylate_synthase_ThyX"/>
</dbReference>
<keyword evidence="2 6" id="KW-0285">Flavoprotein</keyword>